<evidence type="ECO:0000256" key="2">
    <source>
        <dbReference type="ARBA" id="ARBA00022692"/>
    </source>
</evidence>
<feature type="transmembrane region" description="Helical" evidence="6">
    <location>
        <begin position="175"/>
        <end position="192"/>
    </location>
</feature>
<evidence type="ECO:0000313" key="7">
    <source>
        <dbReference type="EMBL" id="KAJ8301208.1"/>
    </source>
</evidence>
<dbReference type="PANTHER" id="PTHR13377">
    <property type="entry name" value="PLACENTAL PROTEIN 6"/>
    <property type="match status" value="1"/>
</dbReference>
<protein>
    <recommendedName>
        <fullName evidence="9">Transmembrane protein 115</fullName>
    </recommendedName>
</protein>
<dbReference type="EMBL" id="JARBDR010000918">
    <property type="protein sequence ID" value="KAJ8301208.1"/>
    <property type="molecule type" value="Genomic_DNA"/>
</dbReference>
<comment type="subcellular location">
    <subcellularLocation>
        <location evidence="1">Membrane</location>
        <topology evidence="1">Multi-pass membrane protein</topology>
    </subcellularLocation>
</comment>
<evidence type="ECO:0000256" key="4">
    <source>
        <dbReference type="ARBA" id="ARBA00023136"/>
    </source>
</evidence>
<keyword evidence="4 6" id="KW-0472">Membrane</keyword>
<dbReference type="SMART" id="SM01160">
    <property type="entry name" value="DUF1751"/>
    <property type="match status" value="1"/>
</dbReference>
<dbReference type="Gene3D" id="1.20.1540.10">
    <property type="entry name" value="Rhomboid-like"/>
    <property type="match status" value="1"/>
</dbReference>
<organism evidence="7 8">
    <name type="scientific">Tegillarca granosa</name>
    <name type="common">Malaysian cockle</name>
    <name type="synonym">Anadara granosa</name>
    <dbReference type="NCBI Taxonomy" id="220873"/>
    <lineage>
        <taxon>Eukaryota</taxon>
        <taxon>Metazoa</taxon>
        <taxon>Spiralia</taxon>
        <taxon>Lophotrochozoa</taxon>
        <taxon>Mollusca</taxon>
        <taxon>Bivalvia</taxon>
        <taxon>Autobranchia</taxon>
        <taxon>Pteriomorphia</taxon>
        <taxon>Arcoida</taxon>
        <taxon>Arcoidea</taxon>
        <taxon>Arcidae</taxon>
        <taxon>Tegillarca</taxon>
    </lineage>
</organism>
<dbReference type="InterPro" id="IPR035952">
    <property type="entry name" value="Rhomboid-like_sf"/>
</dbReference>
<accession>A0ABQ9E739</accession>
<dbReference type="InterPro" id="IPR013861">
    <property type="entry name" value="TMEM115/Pdh1/Rbl19"/>
</dbReference>
<feature type="transmembrane region" description="Helical" evidence="6">
    <location>
        <begin position="135"/>
        <end position="155"/>
    </location>
</feature>
<evidence type="ECO:0000256" key="3">
    <source>
        <dbReference type="ARBA" id="ARBA00022989"/>
    </source>
</evidence>
<evidence type="ECO:0008006" key="9">
    <source>
        <dbReference type="Google" id="ProtNLM"/>
    </source>
</evidence>
<feature type="compositionally biased region" description="Polar residues" evidence="5">
    <location>
        <begin position="253"/>
        <end position="264"/>
    </location>
</feature>
<evidence type="ECO:0000256" key="5">
    <source>
        <dbReference type="SAM" id="MobiDB-lite"/>
    </source>
</evidence>
<reference evidence="7 8" key="1">
    <citation type="submission" date="2022-12" db="EMBL/GenBank/DDBJ databases">
        <title>Chromosome-level genome of Tegillarca granosa.</title>
        <authorList>
            <person name="Kim J."/>
        </authorList>
    </citation>
    <scope>NUCLEOTIDE SEQUENCE [LARGE SCALE GENOMIC DNA]</scope>
    <source>
        <strain evidence="7">Teg-2019</strain>
        <tissue evidence="7">Adductor muscle</tissue>
    </source>
</reference>
<evidence type="ECO:0000256" key="6">
    <source>
        <dbReference type="SAM" id="Phobius"/>
    </source>
</evidence>
<comment type="caution">
    <text evidence="7">The sequence shown here is derived from an EMBL/GenBank/DDBJ whole genome shotgun (WGS) entry which is preliminary data.</text>
</comment>
<sequence length="264" mass="29323">MATSMMQKNFGMVQQQFSTAVGKSSVVVKSIALAVTIGYFISFAKSAIPYIAVTPGYVMPPNFWVWTFLTHSFVELHFWDVLIDVSVVILCGKLLEPLWGAMDMLIFFIVVNTGVAIATSFLYISFYLVTKNEEYLFETYIHGLAGYIAGFSVAVKQVMPDHVLLTSPFGKLRNTHIPLLLLIVALTLRQVALKALNERLSKSEQSPTKWPSLVDDDGNKQDSPTTPEEKSMTDTSKPAPVKLPIPDFKDNVSMINKNESSSET</sequence>
<keyword evidence="2 6" id="KW-0812">Transmembrane</keyword>
<gene>
    <name evidence="7" type="ORF">KUTeg_020195</name>
</gene>
<evidence type="ECO:0000256" key="1">
    <source>
        <dbReference type="ARBA" id="ARBA00004141"/>
    </source>
</evidence>
<keyword evidence="8" id="KW-1185">Reference proteome</keyword>
<dbReference type="SUPFAM" id="SSF144091">
    <property type="entry name" value="Rhomboid-like"/>
    <property type="match status" value="1"/>
</dbReference>
<dbReference type="Pfam" id="PF08551">
    <property type="entry name" value="DUF1751"/>
    <property type="match status" value="1"/>
</dbReference>
<feature type="transmembrane region" description="Helical" evidence="6">
    <location>
        <begin position="105"/>
        <end position="128"/>
    </location>
</feature>
<dbReference type="PANTHER" id="PTHR13377:SF3">
    <property type="entry name" value="TRANSMEMBRANE PROTEIN 115"/>
    <property type="match status" value="1"/>
</dbReference>
<keyword evidence="3 6" id="KW-1133">Transmembrane helix</keyword>
<feature type="region of interest" description="Disordered" evidence="5">
    <location>
        <begin position="204"/>
        <end position="264"/>
    </location>
</feature>
<dbReference type="Proteomes" id="UP001217089">
    <property type="component" value="Unassembled WGS sequence"/>
</dbReference>
<name>A0ABQ9E739_TEGGR</name>
<evidence type="ECO:0000313" key="8">
    <source>
        <dbReference type="Proteomes" id="UP001217089"/>
    </source>
</evidence>
<proteinExistence type="predicted"/>